<dbReference type="PANTHER" id="PTHR43090:SF2">
    <property type="entry name" value="1-(5-PHOSPHORIBOSYL)-5-[(5-PHOSPHORIBOSYLAMINO)METHYLIDENEAMINO] IMIDAZOLE-4-CARBOXAMIDE ISOMERASE"/>
    <property type="match status" value="1"/>
</dbReference>
<dbReference type="GO" id="GO:0000162">
    <property type="term" value="P:L-tryptophan biosynthetic process"/>
    <property type="evidence" value="ECO:0007669"/>
    <property type="project" value="TreeGrafter"/>
</dbReference>
<dbReference type="EMBL" id="JANBOI010001346">
    <property type="protein sequence ID" value="KAJ1726836.1"/>
    <property type="molecule type" value="Genomic_DNA"/>
</dbReference>
<dbReference type="Proteomes" id="UP001143981">
    <property type="component" value="Unassembled WGS sequence"/>
</dbReference>
<dbReference type="Gene3D" id="3.20.20.70">
    <property type="entry name" value="Aldolase class I"/>
    <property type="match status" value="1"/>
</dbReference>
<dbReference type="GO" id="GO:0000105">
    <property type="term" value="P:L-histidine biosynthetic process"/>
    <property type="evidence" value="ECO:0007669"/>
    <property type="project" value="InterPro"/>
</dbReference>
<dbReference type="SUPFAM" id="SSF51366">
    <property type="entry name" value="Ribulose-phoshate binding barrel"/>
    <property type="match status" value="1"/>
</dbReference>
<dbReference type="InterPro" id="IPR013785">
    <property type="entry name" value="Aldolase_TIM"/>
</dbReference>
<name>A0A9W7Y9U4_9FUNG</name>
<feature type="non-terminal residue" evidence="2">
    <location>
        <position position="96"/>
    </location>
</feature>
<gene>
    <name evidence="2" type="primary">HIS6</name>
    <name evidence="2" type="ORF">LPJ61_004930</name>
</gene>
<reference evidence="2" key="1">
    <citation type="submission" date="2022-07" db="EMBL/GenBank/DDBJ databases">
        <title>Phylogenomic reconstructions and comparative analyses of Kickxellomycotina fungi.</title>
        <authorList>
            <person name="Reynolds N.K."/>
            <person name="Stajich J.E."/>
            <person name="Barry K."/>
            <person name="Grigoriev I.V."/>
            <person name="Crous P."/>
            <person name="Smith M.E."/>
        </authorList>
    </citation>
    <scope>NUCLEOTIDE SEQUENCE</scope>
    <source>
        <strain evidence="2">BCRC 34381</strain>
    </source>
</reference>
<proteinExistence type="inferred from homology"/>
<dbReference type="InterPro" id="IPR044524">
    <property type="entry name" value="Isoase_HisA-like"/>
</dbReference>
<organism evidence="2 3">
    <name type="scientific">Coemansia biformis</name>
    <dbReference type="NCBI Taxonomy" id="1286918"/>
    <lineage>
        <taxon>Eukaryota</taxon>
        <taxon>Fungi</taxon>
        <taxon>Fungi incertae sedis</taxon>
        <taxon>Zoopagomycota</taxon>
        <taxon>Kickxellomycotina</taxon>
        <taxon>Kickxellomycetes</taxon>
        <taxon>Kickxellales</taxon>
        <taxon>Kickxellaceae</taxon>
        <taxon>Coemansia</taxon>
    </lineage>
</organism>
<keyword evidence="3" id="KW-1185">Reference proteome</keyword>
<dbReference type="PANTHER" id="PTHR43090">
    <property type="entry name" value="1-(5-PHOSPHORIBOSYL)-5-[(5-PHOSPHORIBOSYLAMINO)METHYLIDENEAMINO] IMIDAZOLE-4-CARBOXAMIDE ISOMERASE"/>
    <property type="match status" value="1"/>
</dbReference>
<protein>
    <submittedName>
        <fullName evidence="2">Enzyme that catalyzes the fourth step in the histidine pathway</fullName>
        <ecNumber evidence="2">5.3.1.16</ecNumber>
    </submittedName>
</protein>
<comment type="similarity">
    <text evidence="1">Belongs to the HisA/HisF family.</text>
</comment>
<dbReference type="InterPro" id="IPR011060">
    <property type="entry name" value="RibuloseP-bd_barrel"/>
</dbReference>
<dbReference type="GO" id="GO:0005737">
    <property type="term" value="C:cytoplasm"/>
    <property type="evidence" value="ECO:0007669"/>
    <property type="project" value="TreeGrafter"/>
</dbReference>
<evidence type="ECO:0000313" key="2">
    <source>
        <dbReference type="EMBL" id="KAJ1726836.1"/>
    </source>
</evidence>
<evidence type="ECO:0000256" key="1">
    <source>
        <dbReference type="ARBA" id="ARBA00009667"/>
    </source>
</evidence>
<comment type="caution">
    <text evidence="2">The sequence shown here is derived from an EMBL/GenBank/DDBJ whole genome shotgun (WGS) entry which is preliminary data.</text>
</comment>
<accession>A0A9W7Y9U4</accession>
<dbReference type="OrthoDB" id="446074at2759"/>
<dbReference type="AlphaFoldDB" id="A0A9W7Y9U4"/>
<evidence type="ECO:0000313" key="3">
    <source>
        <dbReference type="Proteomes" id="UP001143981"/>
    </source>
</evidence>
<keyword evidence="2" id="KW-0413">Isomerase</keyword>
<sequence>MPPDAQPARGAPAGAGTRFRPCIDLHGGQVKQIVGGTLRDGDAAQLRTNFVSAQPAAHYAQLYRAHGLEGGHMVMLGPGNEQAAADALQAWPGHLQ</sequence>
<dbReference type="GO" id="GO:0003949">
    <property type="term" value="F:1-(5-phosphoribosyl)-5-[(5-phosphoribosylamino)methylideneamino]imidazole-4-carboxamide isomerase activity"/>
    <property type="evidence" value="ECO:0007669"/>
    <property type="project" value="UniProtKB-EC"/>
</dbReference>
<dbReference type="EC" id="5.3.1.16" evidence="2"/>